<protein>
    <submittedName>
        <fullName evidence="1">DUF4248 domain-containing protein</fullName>
    </submittedName>
</protein>
<name>A0A7H0VBR6_9FLAO</name>
<keyword evidence="2" id="KW-1185">Reference proteome</keyword>
<dbReference type="EMBL" id="CP060139">
    <property type="protein sequence ID" value="QNR23164.1"/>
    <property type="molecule type" value="Genomic_DNA"/>
</dbReference>
<reference evidence="1 2" key="1">
    <citation type="submission" date="2020-08" db="EMBL/GenBank/DDBJ databases">
        <title>Croceimicrobium hydrocarbonivorans gen. nov., sp. nov., a novel marine bacterium isolated from a bacterial consortium that degrades polyethylene terephthalate.</title>
        <authorList>
            <person name="Liu R."/>
        </authorList>
    </citation>
    <scope>NUCLEOTIDE SEQUENCE [LARGE SCALE GENOMIC DNA]</scope>
    <source>
        <strain evidence="1 2">A20-9</strain>
    </source>
</reference>
<evidence type="ECO:0000313" key="1">
    <source>
        <dbReference type="EMBL" id="QNR23164.1"/>
    </source>
</evidence>
<gene>
    <name evidence="1" type="ORF">H4K34_12360</name>
</gene>
<dbReference type="InterPro" id="IPR025342">
    <property type="entry name" value="DUF4248"/>
</dbReference>
<dbReference type="Proteomes" id="UP000516305">
    <property type="component" value="Chromosome"/>
</dbReference>
<proteinExistence type="predicted"/>
<dbReference type="Pfam" id="PF14053">
    <property type="entry name" value="DUF4248"/>
    <property type="match status" value="1"/>
</dbReference>
<dbReference type="AlphaFoldDB" id="A0A7H0VBR6"/>
<dbReference type="KEGG" id="chyd:H4K34_12360"/>
<sequence>MEDTFKIRSYGFQELATLYLPNIQPRSASLRLRAWLERNTALYSKLLELGFFKGCKILTPEMVREIVSVIGEP</sequence>
<accession>A0A7H0VBR6</accession>
<evidence type="ECO:0000313" key="2">
    <source>
        <dbReference type="Proteomes" id="UP000516305"/>
    </source>
</evidence>
<organism evidence="1 2">
    <name type="scientific">Croceimicrobium hydrocarbonivorans</name>
    <dbReference type="NCBI Taxonomy" id="2761580"/>
    <lineage>
        <taxon>Bacteria</taxon>
        <taxon>Pseudomonadati</taxon>
        <taxon>Bacteroidota</taxon>
        <taxon>Flavobacteriia</taxon>
        <taxon>Flavobacteriales</taxon>
        <taxon>Owenweeksiaceae</taxon>
        <taxon>Croceimicrobium</taxon>
    </lineage>
</organism>
<dbReference type="RefSeq" id="WP_210757700.1">
    <property type="nucleotide sequence ID" value="NZ_CP060139.1"/>
</dbReference>